<dbReference type="AlphaFoldDB" id="A0A0B2PS15"/>
<dbReference type="InterPro" id="IPR036047">
    <property type="entry name" value="F-box-like_dom_sf"/>
</dbReference>
<dbReference type="InterPro" id="IPR032675">
    <property type="entry name" value="LRR_dom_sf"/>
</dbReference>
<dbReference type="Pfam" id="PF24758">
    <property type="entry name" value="LRR_At5g56370"/>
    <property type="match status" value="1"/>
</dbReference>
<accession>A0A0B2PS15</accession>
<evidence type="ECO:0000259" key="1">
    <source>
        <dbReference type="SMART" id="SM00579"/>
    </source>
</evidence>
<dbReference type="InterPro" id="IPR053781">
    <property type="entry name" value="F-box_AtFBL13-like"/>
</dbReference>
<dbReference type="InterPro" id="IPR050232">
    <property type="entry name" value="FBL13/AtMIF1-like"/>
</dbReference>
<dbReference type="InterPro" id="IPR001810">
    <property type="entry name" value="F-box_dom"/>
</dbReference>
<dbReference type="Gene3D" id="3.80.10.10">
    <property type="entry name" value="Ribonuclease Inhibitor"/>
    <property type="match status" value="1"/>
</dbReference>
<sequence>MADRISNLPDVVLSHILSLVPTNVAVATSVLSKRWKLLWRSVSTLNFNHSHHDDNNHETCSLFAQRVHAFILMHDMDQPFTRFCLSSSCPLDPIHVNAWISAATQHRVEHLDLSLGCAVELPSFLLFSCKTLVVLKLLNVVLSFNNSCCVYLPRLKILHLSSVAFSKDRDLAQLLSGSPNLEDLEASDLMFKSYVVETEFRRLSNLLRAHIFTPEFPLEVVDNVQFLRINWVLIINHNGFTSEFQNLTHLEFFSYRGGFFVLDLIKRCPKLQILTIYKVDSALFAEGDYPQSVPICISFHLKICTLKRYNGSKDEFRFVTYIMENSKYLQIMTISCNNDINKERKLEMFQKLSLCTRCSTSCKLLFE</sequence>
<dbReference type="PANTHER" id="PTHR31900:SF34">
    <property type="entry name" value="EMB|CAB62440.1-RELATED"/>
    <property type="match status" value="1"/>
</dbReference>
<dbReference type="InterPro" id="IPR006566">
    <property type="entry name" value="FBD"/>
</dbReference>
<dbReference type="SUPFAM" id="SSF52047">
    <property type="entry name" value="RNI-like"/>
    <property type="match status" value="1"/>
</dbReference>
<gene>
    <name evidence="2" type="ORF">glysoja_037363</name>
</gene>
<protein>
    <submittedName>
        <fullName evidence="2">F-box/FBD/LRR-repeat protein</fullName>
    </submittedName>
</protein>
<evidence type="ECO:0000313" key="2">
    <source>
        <dbReference type="EMBL" id="KHN10563.1"/>
    </source>
</evidence>
<dbReference type="Proteomes" id="UP000053555">
    <property type="component" value="Unassembled WGS sequence"/>
</dbReference>
<feature type="domain" description="FBD" evidence="1">
    <location>
        <begin position="295"/>
        <end position="367"/>
    </location>
</feature>
<reference evidence="2" key="1">
    <citation type="submission" date="2014-07" db="EMBL/GenBank/DDBJ databases">
        <title>Identification of a novel salt tolerance gene in wild soybean by whole-genome sequencing.</title>
        <authorList>
            <person name="Lam H.-M."/>
            <person name="Qi X."/>
            <person name="Li M.-W."/>
            <person name="Liu X."/>
            <person name="Xie M."/>
            <person name="Ni M."/>
            <person name="Xu X."/>
        </authorList>
    </citation>
    <scope>NUCLEOTIDE SEQUENCE [LARGE SCALE GENOMIC DNA]</scope>
    <source>
        <tissue evidence="2">Root</tissue>
    </source>
</reference>
<proteinExistence type="predicted"/>
<dbReference type="SMART" id="SM00579">
    <property type="entry name" value="FBD"/>
    <property type="match status" value="1"/>
</dbReference>
<dbReference type="Pfam" id="PF08387">
    <property type="entry name" value="FBD"/>
    <property type="match status" value="1"/>
</dbReference>
<dbReference type="InterPro" id="IPR055411">
    <property type="entry name" value="LRR_FXL15/At3g58940/PEG3-like"/>
</dbReference>
<dbReference type="Pfam" id="PF00646">
    <property type="entry name" value="F-box"/>
    <property type="match status" value="1"/>
</dbReference>
<name>A0A0B2PS15_GLYSO</name>
<dbReference type="SUPFAM" id="SSF81383">
    <property type="entry name" value="F-box domain"/>
    <property type="match status" value="1"/>
</dbReference>
<dbReference type="EMBL" id="KN664282">
    <property type="protein sequence ID" value="KHN10563.1"/>
    <property type="molecule type" value="Genomic_DNA"/>
</dbReference>
<dbReference type="PANTHER" id="PTHR31900">
    <property type="entry name" value="F-BOX/RNI SUPERFAMILY PROTEIN-RELATED"/>
    <property type="match status" value="1"/>
</dbReference>
<organism evidence="2">
    <name type="scientific">Glycine soja</name>
    <name type="common">Wild soybean</name>
    <dbReference type="NCBI Taxonomy" id="3848"/>
    <lineage>
        <taxon>Eukaryota</taxon>
        <taxon>Viridiplantae</taxon>
        <taxon>Streptophyta</taxon>
        <taxon>Embryophyta</taxon>
        <taxon>Tracheophyta</taxon>
        <taxon>Spermatophyta</taxon>
        <taxon>Magnoliopsida</taxon>
        <taxon>eudicotyledons</taxon>
        <taxon>Gunneridae</taxon>
        <taxon>Pentapetalae</taxon>
        <taxon>rosids</taxon>
        <taxon>fabids</taxon>
        <taxon>Fabales</taxon>
        <taxon>Fabaceae</taxon>
        <taxon>Papilionoideae</taxon>
        <taxon>50 kb inversion clade</taxon>
        <taxon>NPAAA clade</taxon>
        <taxon>indigoferoid/millettioid clade</taxon>
        <taxon>Phaseoleae</taxon>
        <taxon>Glycine</taxon>
        <taxon>Glycine subgen. Soja</taxon>
    </lineage>
</organism>
<dbReference type="CDD" id="cd22160">
    <property type="entry name" value="F-box_AtFBL13-like"/>
    <property type="match status" value="1"/>
</dbReference>